<dbReference type="GO" id="GO:0020037">
    <property type="term" value="F:heme binding"/>
    <property type="evidence" value="ECO:0007669"/>
    <property type="project" value="InterPro"/>
</dbReference>
<proteinExistence type="predicted"/>
<dbReference type="PANTHER" id="PTHR33751">
    <property type="entry name" value="CBB3-TYPE CYTOCHROME C OXIDASE SUBUNIT FIXP"/>
    <property type="match status" value="1"/>
</dbReference>
<comment type="PTM">
    <text evidence="4">Binds 2 heme c groups covalently per subunit.</text>
</comment>
<organism evidence="8 9">
    <name type="scientific">Pseudomonas chlororaphis</name>
    <dbReference type="NCBI Taxonomy" id="587753"/>
    <lineage>
        <taxon>Bacteria</taxon>
        <taxon>Pseudomonadati</taxon>
        <taxon>Pseudomonadota</taxon>
        <taxon>Gammaproteobacteria</taxon>
        <taxon>Pseudomonadales</taxon>
        <taxon>Pseudomonadaceae</taxon>
        <taxon>Pseudomonas</taxon>
    </lineage>
</organism>
<reference evidence="8 9" key="1">
    <citation type="submission" date="2018-03" db="EMBL/GenBank/DDBJ databases">
        <title>Diversity of phytobeneficial traits revealed by whole-genome analysis of worldwide-isolated phenazine-producing Pseudomonas spp.</title>
        <authorList>
            <person name="Biessy A."/>
            <person name="Novinscak A."/>
            <person name="Blom J."/>
            <person name="Leger G."/>
            <person name="Thomashow L.S."/>
            <person name="Cazorla F.M."/>
            <person name="Josic D."/>
            <person name="Filion M."/>
        </authorList>
    </citation>
    <scope>NUCLEOTIDE SEQUENCE [LARGE SCALE GENOMIC DNA]</scope>
    <source>
        <strain evidence="8 9">B25</strain>
    </source>
</reference>
<dbReference type="Pfam" id="PF13442">
    <property type="entry name" value="Cytochrome_CBB3"/>
    <property type="match status" value="1"/>
</dbReference>
<dbReference type="RefSeq" id="WP_124321037.1">
    <property type="nucleotide sequence ID" value="NZ_CP027753.1"/>
</dbReference>
<feature type="binding site" description="axial binding residue" evidence="5">
    <location>
        <position position="187"/>
    </location>
    <ligand>
        <name>heme c</name>
        <dbReference type="ChEBI" id="CHEBI:61717"/>
        <label>2</label>
    </ligand>
    <ligandPart>
        <name>Fe</name>
        <dbReference type="ChEBI" id="CHEBI:18248"/>
    </ligandPart>
</feature>
<keyword evidence="1 4" id="KW-0349">Heme</keyword>
<evidence type="ECO:0000259" key="7">
    <source>
        <dbReference type="PROSITE" id="PS51007"/>
    </source>
</evidence>
<accession>A0A3G7TQ80</accession>
<dbReference type="InterPro" id="IPR024167">
    <property type="entry name" value="Cytochrome_c4-like"/>
</dbReference>
<evidence type="ECO:0000256" key="4">
    <source>
        <dbReference type="PIRSR" id="PIRSR000005-1"/>
    </source>
</evidence>
<protein>
    <submittedName>
        <fullName evidence="8">Cytochrome c4</fullName>
    </submittedName>
</protein>
<keyword evidence="2 5" id="KW-0479">Metal-binding</keyword>
<keyword evidence="6" id="KW-0732">Signal</keyword>
<evidence type="ECO:0000256" key="2">
    <source>
        <dbReference type="ARBA" id="ARBA00022723"/>
    </source>
</evidence>
<feature type="binding site" description="axial binding residue" evidence="5">
    <location>
        <position position="145"/>
    </location>
    <ligand>
        <name>heme c</name>
        <dbReference type="ChEBI" id="CHEBI:61717"/>
        <label>2</label>
    </ligand>
    <ligandPart>
        <name>Fe</name>
        <dbReference type="ChEBI" id="CHEBI:18248"/>
    </ligandPart>
</feature>
<evidence type="ECO:0000256" key="6">
    <source>
        <dbReference type="SAM" id="SignalP"/>
    </source>
</evidence>
<dbReference type="GO" id="GO:0009055">
    <property type="term" value="F:electron transfer activity"/>
    <property type="evidence" value="ECO:0007669"/>
    <property type="project" value="InterPro"/>
</dbReference>
<keyword evidence="3 5" id="KW-0408">Iron</keyword>
<dbReference type="GO" id="GO:0005506">
    <property type="term" value="F:iron ion binding"/>
    <property type="evidence" value="ECO:0007669"/>
    <property type="project" value="InterPro"/>
</dbReference>
<dbReference type="PROSITE" id="PS51007">
    <property type="entry name" value="CYTC"/>
    <property type="match status" value="2"/>
</dbReference>
<dbReference type="Pfam" id="PF00034">
    <property type="entry name" value="Cytochrom_C"/>
    <property type="match status" value="1"/>
</dbReference>
<feature type="binding site" description="axial binding residue" evidence="5">
    <location>
        <position position="45"/>
    </location>
    <ligand>
        <name>heme c</name>
        <dbReference type="ChEBI" id="CHEBI:61717"/>
        <label>1</label>
    </ligand>
    <ligandPart>
        <name>Fe</name>
        <dbReference type="ChEBI" id="CHEBI:18248"/>
    </ligandPart>
</feature>
<dbReference type="InterPro" id="IPR009056">
    <property type="entry name" value="Cyt_c-like_dom"/>
</dbReference>
<evidence type="ECO:0000256" key="1">
    <source>
        <dbReference type="ARBA" id="ARBA00022617"/>
    </source>
</evidence>
<feature type="binding site" description="covalent" evidence="4">
    <location>
        <position position="144"/>
    </location>
    <ligand>
        <name>heme c</name>
        <dbReference type="ChEBI" id="CHEBI:61717"/>
        <label>2</label>
    </ligand>
</feature>
<evidence type="ECO:0000313" key="9">
    <source>
        <dbReference type="Proteomes" id="UP000268048"/>
    </source>
</evidence>
<feature type="signal peptide" evidence="6">
    <location>
        <begin position="1"/>
        <end position="22"/>
    </location>
</feature>
<dbReference type="Proteomes" id="UP000268048">
    <property type="component" value="Chromosome"/>
</dbReference>
<feature type="binding site" description="covalent" evidence="4">
    <location>
        <position position="44"/>
    </location>
    <ligand>
        <name>heme c</name>
        <dbReference type="ChEBI" id="CHEBI:61717"/>
        <label>1</label>
    </ligand>
</feature>
<dbReference type="PIRSF" id="PIRSF000005">
    <property type="entry name" value="Cytochrome_c4"/>
    <property type="match status" value="1"/>
</dbReference>
<gene>
    <name evidence="8" type="ORF">C4K04_3593</name>
</gene>
<feature type="binding site" description="covalent" evidence="4">
    <location>
        <position position="41"/>
    </location>
    <ligand>
        <name>heme c</name>
        <dbReference type="ChEBI" id="CHEBI:61717"/>
        <label>1</label>
    </ligand>
</feature>
<dbReference type="PANTHER" id="PTHR33751:SF11">
    <property type="entry name" value="BLL4483 PROTEIN"/>
    <property type="match status" value="1"/>
</dbReference>
<evidence type="ECO:0000256" key="3">
    <source>
        <dbReference type="ARBA" id="ARBA00023004"/>
    </source>
</evidence>
<dbReference type="AlphaFoldDB" id="A0A3G7TQ80"/>
<sequence>MIPVDRILLSSLMLFFVASAQAVDGQKVFAQGGAQPGATACLACHGGDGLGLAAAGFPRLAGLSAGYLRKQLEDFRSGARSNPVMQPLAKALSDDEINAVSQTLAAMPSVTPEPINRSTMAEGVGARLALRGAWERQVPECVICHGPGGVGVGDAFPPLAGQPAAYLAGQLNAWRDGTRRNDPNDLMGHIAKALSPEEIVAVAEYFAKIGSLSAKADNQEPKP</sequence>
<feature type="binding site" description="axial binding residue" evidence="5">
    <location>
        <position position="85"/>
    </location>
    <ligand>
        <name>heme c</name>
        <dbReference type="ChEBI" id="CHEBI:61717"/>
        <label>1</label>
    </ligand>
    <ligandPart>
        <name>Fe</name>
        <dbReference type="ChEBI" id="CHEBI:18248"/>
    </ligandPart>
</feature>
<dbReference type="InterPro" id="IPR036909">
    <property type="entry name" value="Cyt_c-like_dom_sf"/>
</dbReference>
<dbReference type="GO" id="GO:0042597">
    <property type="term" value="C:periplasmic space"/>
    <property type="evidence" value="ECO:0007669"/>
    <property type="project" value="InterPro"/>
</dbReference>
<name>A0A3G7TQ80_9PSED</name>
<feature type="chain" id="PRO_5018330762" evidence="6">
    <location>
        <begin position="23"/>
        <end position="223"/>
    </location>
</feature>
<feature type="domain" description="Cytochrome c" evidence="7">
    <location>
        <begin position="20"/>
        <end position="108"/>
    </location>
</feature>
<feature type="binding site" description="covalent" evidence="4">
    <location>
        <position position="141"/>
    </location>
    <ligand>
        <name>heme c</name>
        <dbReference type="ChEBI" id="CHEBI:61717"/>
        <label>2</label>
    </ligand>
</feature>
<feature type="domain" description="Cytochrome c" evidence="7">
    <location>
        <begin position="118"/>
        <end position="210"/>
    </location>
</feature>
<evidence type="ECO:0000313" key="8">
    <source>
        <dbReference type="EMBL" id="AZE49265.1"/>
    </source>
</evidence>
<dbReference type="SUPFAM" id="SSF46626">
    <property type="entry name" value="Cytochrome c"/>
    <property type="match status" value="2"/>
</dbReference>
<dbReference type="EMBL" id="CP027753">
    <property type="protein sequence ID" value="AZE49265.1"/>
    <property type="molecule type" value="Genomic_DNA"/>
</dbReference>
<evidence type="ECO:0000256" key="5">
    <source>
        <dbReference type="PIRSR" id="PIRSR000005-2"/>
    </source>
</evidence>
<dbReference type="Gene3D" id="1.10.760.10">
    <property type="entry name" value="Cytochrome c-like domain"/>
    <property type="match status" value="2"/>
</dbReference>
<dbReference type="InterPro" id="IPR050597">
    <property type="entry name" value="Cytochrome_c_Oxidase_Subunit"/>
</dbReference>